<dbReference type="PROSITE" id="PS00742">
    <property type="entry name" value="PEP_ENZYMES_2"/>
    <property type="match status" value="1"/>
</dbReference>
<dbReference type="InterPro" id="IPR040442">
    <property type="entry name" value="Pyrv_kinase-like_dom_sf"/>
</dbReference>
<evidence type="ECO:0000256" key="9">
    <source>
        <dbReference type="ARBA" id="ARBA00022490"/>
    </source>
</evidence>
<comment type="function">
    <text evidence="3">The phosphoenolpyruvate-dependent sugar phosphotransferase system (sugar PTS), a major carbohydrate active transport system, catalyzes the phosphorylation of incoming sugar substrates concomitantly with their translocation across the cell membrane. The enzyme II FruAB PTS system is involved in fructose transport.</text>
</comment>
<dbReference type="PRINTS" id="PR00107">
    <property type="entry name" value="PHOSPHOCPHPR"/>
</dbReference>
<evidence type="ECO:0000256" key="2">
    <source>
        <dbReference type="ARBA" id="ARBA00001946"/>
    </source>
</evidence>
<comment type="catalytic activity">
    <reaction evidence="1">
        <text>L-histidyl-[protein] + phosphoenolpyruvate = N(pros)-phospho-L-histidyl-[protein] + pyruvate</text>
        <dbReference type="Rhea" id="RHEA:23880"/>
        <dbReference type="Rhea" id="RHEA-COMP:9745"/>
        <dbReference type="Rhea" id="RHEA-COMP:9746"/>
        <dbReference type="ChEBI" id="CHEBI:15361"/>
        <dbReference type="ChEBI" id="CHEBI:29979"/>
        <dbReference type="ChEBI" id="CHEBI:58702"/>
        <dbReference type="ChEBI" id="CHEBI:64837"/>
        <dbReference type="EC" id="2.7.3.9"/>
    </reaction>
</comment>
<evidence type="ECO:0000256" key="15">
    <source>
        <dbReference type="ARBA" id="ARBA00022777"/>
    </source>
</evidence>
<evidence type="ECO:0000256" key="13">
    <source>
        <dbReference type="ARBA" id="ARBA00022683"/>
    </source>
</evidence>
<dbReference type="PRINTS" id="PR01736">
    <property type="entry name" value="PHPHTRNFRASE"/>
</dbReference>
<gene>
    <name evidence="20" type="ORF">N825_22005</name>
</gene>
<organism evidence="20 21">
    <name type="scientific">Skermanella stibiiresistens SB22</name>
    <dbReference type="NCBI Taxonomy" id="1385369"/>
    <lineage>
        <taxon>Bacteria</taxon>
        <taxon>Pseudomonadati</taxon>
        <taxon>Pseudomonadota</taxon>
        <taxon>Alphaproteobacteria</taxon>
        <taxon>Rhodospirillales</taxon>
        <taxon>Azospirillaceae</taxon>
        <taxon>Skermanella</taxon>
    </lineage>
</organism>
<keyword evidence="10" id="KW-0597">Phosphoprotein</keyword>
<dbReference type="InterPro" id="IPR006318">
    <property type="entry name" value="PTS_EI-like"/>
</dbReference>
<evidence type="ECO:0000256" key="16">
    <source>
        <dbReference type="ARBA" id="ARBA00022842"/>
    </source>
</evidence>
<dbReference type="InterPro" id="IPR008731">
    <property type="entry name" value="PTS_EIN"/>
</dbReference>
<dbReference type="EMBL" id="AVFL01000032">
    <property type="protein sequence ID" value="EWY36986.1"/>
    <property type="molecule type" value="Genomic_DNA"/>
</dbReference>
<evidence type="ECO:0000256" key="7">
    <source>
        <dbReference type="ARBA" id="ARBA00015565"/>
    </source>
</evidence>
<dbReference type="SUPFAM" id="SSF55594">
    <property type="entry name" value="HPr-like"/>
    <property type="match status" value="1"/>
</dbReference>
<keyword evidence="16" id="KW-0460">Magnesium</keyword>
<dbReference type="Gene3D" id="3.40.930.10">
    <property type="entry name" value="Mannitol-specific EII, Chain A"/>
    <property type="match status" value="1"/>
</dbReference>
<evidence type="ECO:0000313" key="21">
    <source>
        <dbReference type="Proteomes" id="UP000019486"/>
    </source>
</evidence>
<dbReference type="Gene3D" id="3.20.20.60">
    <property type="entry name" value="Phosphoenolpyruvate-binding domains"/>
    <property type="match status" value="1"/>
</dbReference>
<dbReference type="InterPro" id="IPR000032">
    <property type="entry name" value="HPr-like"/>
</dbReference>
<keyword evidence="12" id="KW-0808">Transferase</keyword>
<dbReference type="Pfam" id="PF02896">
    <property type="entry name" value="PEP-utilizers_C"/>
    <property type="match status" value="1"/>
</dbReference>
<dbReference type="EC" id="2.7.3.9" evidence="6"/>
<proteinExistence type="inferred from homology"/>
<reference evidence="20 21" key="1">
    <citation type="submission" date="2013-08" db="EMBL/GenBank/DDBJ databases">
        <title>The genome sequence of Skermanella stibiiresistens.</title>
        <authorList>
            <person name="Zhu W."/>
            <person name="Wang G."/>
        </authorList>
    </citation>
    <scope>NUCLEOTIDE SEQUENCE [LARGE SCALE GENOMIC DNA]</scope>
    <source>
        <strain evidence="20 21">SB22</strain>
    </source>
</reference>
<dbReference type="PROSITE" id="PS00370">
    <property type="entry name" value="PEP_ENZYMES_PHOS_SITE"/>
    <property type="match status" value="1"/>
</dbReference>
<keyword evidence="8" id="KW-0813">Transport</keyword>
<evidence type="ECO:0000256" key="5">
    <source>
        <dbReference type="ARBA" id="ARBA00007837"/>
    </source>
</evidence>
<dbReference type="Gene3D" id="1.10.274.10">
    <property type="entry name" value="PtsI, HPr-binding domain"/>
    <property type="match status" value="1"/>
</dbReference>
<evidence type="ECO:0000313" key="20">
    <source>
        <dbReference type="EMBL" id="EWY36986.1"/>
    </source>
</evidence>
<evidence type="ECO:0000256" key="4">
    <source>
        <dbReference type="ARBA" id="ARBA00004496"/>
    </source>
</evidence>
<dbReference type="InterPro" id="IPR008279">
    <property type="entry name" value="PEP-util_enz_mobile_dom"/>
</dbReference>
<evidence type="ECO:0000259" key="19">
    <source>
        <dbReference type="PROSITE" id="PS51350"/>
    </source>
</evidence>
<evidence type="ECO:0000256" key="11">
    <source>
        <dbReference type="ARBA" id="ARBA00022597"/>
    </source>
</evidence>
<dbReference type="SUPFAM" id="SSF51621">
    <property type="entry name" value="Phosphoenolpyruvate/pyruvate domain"/>
    <property type="match status" value="1"/>
</dbReference>
<comment type="subcellular location">
    <subcellularLocation>
        <location evidence="4">Cytoplasm</location>
    </subcellularLocation>
</comment>
<evidence type="ECO:0000256" key="1">
    <source>
        <dbReference type="ARBA" id="ARBA00000683"/>
    </source>
</evidence>
<dbReference type="PROSITE" id="PS51350">
    <property type="entry name" value="PTS_HPR_DOM"/>
    <property type="match status" value="1"/>
</dbReference>
<dbReference type="RefSeq" id="WP_037459605.1">
    <property type="nucleotide sequence ID" value="NZ_AVFL01000032.1"/>
</dbReference>
<dbReference type="InterPro" id="IPR035895">
    <property type="entry name" value="HPr-like_sf"/>
</dbReference>
<comment type="caution">
    <text evidence="20">The sequence shown here is derived from an EMBL/GenBank/DDBJ whole genome shotgun (WGS) entry which is preliminary data.</text>
</comment>
<dbReference type="AlphaFoldDB" id="W9GWF6"/>
<keyword evidence="13" id="KW-0598">Phosphotransferase system</keyword>
<dbReference type="GO" id="GO:0008965">
    <property type="term" value="F:phosphoenolpyruvate-protein phosphotransferase activity"/>
    <property type="evidence" value="ECO:0007669"/>
    <property type="project" value="UniProtKB-EC"/>
</dbReference>
<dbReference type="SUPFAM" id="SSF55804">
    <property type="entry name" value="Phoshotransferase/anion transport protein"/>
    <property type="match status" value="1"/>
</dbReference>
<sequence length="841" mass="89529">MVSLGPENVRIAANARDKADAIRQAGGILVEGGYIQPGYVESMMRRETVTATYLGNGIAIPHGLPQDRELILHTGLSVLQLPYGVEWNPGEIVHLVVGIAARSDEHIGVLQKLTDVLDDEATVMRLARTGDIDEIVAALDPARSREASAPTPPATVVPFLGGGMRAEVEVTGGTGLHARPASIFVTLAKQFNSDIRVSHQGKTANGKSMVSMLRLGVESGGVISISADGPDAEKALHTLIDAVESGLGEEDEAAHAAPKAAPDVQPAGQAIPHATPDDEPGLIRGVAAAPGIAIAPLHQLRKQVEEDIERHAINSDAERADFDHAIDRAGAELDELHRTVERRAGEMEARIFAAHREFLDDPDLIDAVRHRIGLGETAAYAWRETIEERAEDLAGLSDPLLAGRANDLRDVGARVLRLLIRRNEQESNLPDHEIILVAEDLTPSDTASLDPDLVKGILTALGGPNSHTAILARSLDIPAVVGAGHEVLDLATGVTAVLDGSRGTVLPDPDAARLETARSAQHGAGQRRAEVLQAAYRPAITIDGHRVEVAANIGAVPEAGRAVQAGGEAVGLLRTEFLFQDRTDPPSEEEQYEAYRAMAEALGGLPLIVRTLDAGGDKPLPYIAMAHEDNPFLGQRGIRLSFTMPDLFRSQLRAILRAASHGEIKIMFPMITSVAEFRRGRALVEEIRREVDGPEIDVGIMVEVPSSAVMADLLAREVDFFSIGTNDLTQYTLAMDRGHPALAREADGLHPAVLRMVDQTVRAAHGEGKWVGVCGNLAADPVAAPILIGLDVDELSVGVPNIPALKAQIRSMAYEDAKDLARRALACDGAAEVRALTSEAA</sequence>
<keyword evidence="21" id="KW-1185">Reference proteome</keyword>
<keyword evidence="9" id="KW-0963">Cytoplasm</keyword>
<evidence type="ECO:0000256" key="8">
    <source>
        <dbReference type="ARBA" id="ARBA00022448"/>
    </source>
</evidence>
<feature type="region of interest" description="Disordered" evidence="17">
    <location>
        <begin position="248"/>
        <end position="279"/>
    </location>
</feature>
<keyword evidence="14" id="KW-0479">Metal-binding</keyword>
<dbReference type="InterPro" id="IPR050499">
    <property type="entry name" value="PEP-utilizing_PTS_enzyme"/>
</dbReference>
<name>W9GWF6_9PROT</name>
<dbReference type="Gene3D" id="3.30.1340.10">
    <property type="entry name" value="HPr-like"/>
    <property type="match status" value="1"/>
</dbReference>
<dbReference type="PANTHER" id="PTHR46244">
    <property type="entry name" value="PHOSPHOENOLPYRUVATE-PROTEIN PHOSPHOTRANSFERASE"/>
    <property type="match status" value="1"/>
</dbReference>
<evidence type="ECO:0000259" key="18">
    <source>
        <dbReference type="PROSITE" id="PS51094"/>
    </source>
</evidence>
<feature type="domain" description="HPr" evidence="19">
    <location>
        <begin position="163"/>
        <end position="250"/>
    </location>
</feature>
<dbReference type="PROSITE" id="PS51094">
    <property type="entry name" value="PTS_EIIA_TYPE_2"/>
    <property type="match status" value="1"/>
</dbReference>
<dbReference type="SUPFAM" id="SSF47831">
    <property type="entry name" value="Enzyme I of the PEP:sugar phosphotransferase system HPr-binding (sub)domain"/>
    <property type="match status" value="1"/>
</dbReference>
<dbReference type="NCBIfam" id="TIGR01417">
    <property type="entry name" value="PTS_I_fam"/>
    <property type="match status" value="1"/>
</dbReference>
<evidence type="ECO:0000256" key="3">
    <source>
        <dbReference type="ARBA" id="ARBA00003136"/>
    </source>
</evidence>
<dbReference type="InterPro" id="IPR036618">
    <property type="entry name" value="PtsI_HPr-bd_sf"/>
</dbReference>
<dbReference type="PATRIC" id="fig|1385369.3.peg.5942"/>
<evidence type="ECO:0000256" key="12">
    <source>
        <dbReference type="ARBA" id="ARBA00022679"/>
    </source>
</evidence>
<evidence type="ECO:0000256" key="17">
    <source>
        <dbReference type="SAM" id="MobiDB-lite"/>
    </source>
</evidence>
<dbReference type="GO" id="GO:0005737">
    <property type="term" value="C:cytoplasm"/>
    <property type="evidence" value="ECO:0007669"/>
    <property type="project" value="UniProtKB-SubCell"/>
</dbReference>
<dbReference type="GO" id="GO:0009401">
    <property type="term" value="P:phosphoenolpyruvate-dependent sugar phosphotransferase system"/>
    <property type="evidence" value="ECO:0007669"/>
    <property type="project" value="UniProtKB-KW"/>
</dbReference>
<evidence type="ECO:0000256" key="6">
    <source>
        <dbReference type="ARBA" id="ARBA00012232"/>
    </source>
</evidence>
<feature type="domain" description="PTS EIIA type-2" evidence="18">
    <location>
        <begin position="2"/>
        <end position="142"/>
    </location>
</feature>
<evidence type="ECO:0000256" key="10">
    <source>
        <dbReference type="ARBA" id="ARBA00022553"/>
    </source>
</evidence>
<dbReference type="OrthoDB" id="9765468at2"/>
<dbReference type="STRING" id="1385369.N825_22005"/>
<accession>W9GWF6</accession>
<dbReference type="InterPro" id="IPR018274">
    <property type="entry name" value="PEP_util_AS"/>
</dbReference>
<dbReference type="InterPro" id="IPR015813">
    <property type="entry name" value="Pyrv/PenolPyrv_kinase-like_dom"/>
</dbReference>
<comment type="cofactor">
    <cofactor evidence="2">
        <name>Mg(2+)</name>
        <dbReference type="ChEBI" id="CHEBI:18420"/>
    </cofactor>
</comment>
<dbReference type="InterPro" id="IPR016152">
    <property type="entry name" value="PTrfase/Anion_transptr"/>
</dbReference>
<keyword evidence="11" id="KW-0762">Sugar transport</keyword>
<dbReference type="GO" id="GO:0046872">
    <property type="term" value="F:metal ion binding"/>
    <property type="evidence" value="ECO:0007669"/>
    <property type="project" value="UniProtKB-KW"/>
</dbReference>
<evidence type="ECO:0000256" key="14">
    <source>
        <dbReference type="ARBA" id="ARBA00022723"/>
    </source>
</evidence>
<dbReference type="Gene3D" id="3.50.30.10">
    <property type="entry name" value="Phosphohistidine domain"/>
    <property type="match status" value="1"/>
</dbReference>
<protein>
    <recommendedName>
        <fullName evidence="7">Multiphosphoryl transfer protein</fullName>
        <ecNumber evidence="6">2.7.3.9</ecNumber>
    </recommendedName>
</protein>
<dbReference type="Pfam" id="PF05524">
    <property type="entry name" value="PEP-utilisers_N"/>
    <property type="match status" value="1"/>
</dbReference>
<dbReference type="PROSITE" id="PS00372">
    <property type="entry name" value="PTS_EIIA_TYPE_2_HIS"/>
    <property type="match status" value="1"/>
</dbReference>
<dbReference type="InterPro" id="IPR001020">
    <property type="entry name" value="PTS_HPr_His_P_site"/>
</dbReference>
<dbReference type="SUPFAM" id="SSF52009">
    <property type="entry name" value="Phosphohistidine domain"/>
    <property type="match status" value="1"/>
</dbReference>
<comment type="similarity">
    <text evidence="5">Belongs to the PEP-utilizing enzyme family.</text>
</comment>
<dbReference type="PANTHER" id="PTHR46244:SF6">
    <property type="entry name" value="PHOSPHOENOLPYRUVATE-PROTEIN PHOSPHOTRANSFERASE"/>
    <property type="match status" value="1"/>
</dbReference>
<dbReference type="Pfam" id="PF00381">
    <property type="entry name" value="PTS-HPr"/>
    <property type="match status" value="1"/>
</dbReference>
<dbReference type="PROSITE" id="PS00369">
    <property type="entry name" value="PTS_HPR_HIS"/>
    <property type="match status" value="1"/>
</dbReference>
<keyword evidence="15" id="KW-0418">Kinase</keyword>
<dbReference type="PROSITE" id="PS00589">
    <property type="entry name" value="PTS_HPR_SER"/>
    <property type="match status" value="1"/>
</dbReference>
<dbReference type="Pfam" id="PF00359">
    <property type="entry name" value="PTS_EIIA_2"/>
    <property type="match status" value="1"/>
</dbReference>
<dbReference type="GO" id="GO:0016301">
    <property type="term" value="F:kinase activity"/>
    <property type="evidence" value="ECO:0007669"/>
    <property type="project" value="UniProtKB-KW"/>
</dbReference>
<dbReference type="CDD" id="cd00367">
    <property type="entry name" value="PTS-HPr_like"/>
    <property type="match status" value="1"/>
</dbReference>
<dbReference type="CDD" id="cd00211">
    <property type="entry name" value="PTS_IIA_fru"/>
    <property type="match status" value="1"/>
</dbReference>
<dbReference type="Proteomes" id="UP000019486">
    <property type="component" value="Unassembled WGS sequence"/>
</dbReference>
<dbReference type="InterPro" id="IPR036637">
    <property type="entry name" value="Phosphohistidine_dom_sf"/>
</dbReference>
<dbReference type="InterPro" id="IPR023151">
    <property type="entry name" value="PEP_util_CS"/>
</dbReference>
<dbReference type="InterPro" id="IPR002178">
    <property type="entry name" value="PTS_EIIA_type-2_dom"/>
</dbReference>
<dbReference type="Pfam" id="PF00391">
    <property type="entry name" value="PEP-utilizers"/>
    <property type="match status" value="1"/>
</dbReference>
<dbReference type="InterPro" id="IPR002114">
    <property type="entry name" value="PTS_HPr_Ser_P_site"/>
</dbReference>
<dbReference type="InterPro" id="IPR000121">
    <property type="entry name" value="PEP_util_C"/>
</dbReference>
<dbReference type="NCBIfam" id="TIGR01003">
    <property type="entry name" value="PTS_HPr_family"/>
    <property type="match status" value="1"/>
</dbReference>